<dbReference type="FunFam" id="3.40.20.10:FF:000001">
    <property type="entry name" value="Gelsolin"/>
    <property type="match status" value="1"/>
</dbReference>
<dbReference type="GO" id="GO:0005737">
    <property type="term" value="C:cytoplasm"/>
    <property type="evidence" value="ECO:0007669"/>
    <property type="project" value="TreeGrafter"/>
</dbReference>
<evidence type="ECO:0000256" key="8">
    <source>
        <dbReference type="ARBA" id="ARBA00023212"/>
    </source>
</evidence>
<dbReference type="FunFam" id="3.40.20.10:FF:000040">
    <property type="entry name" value="macrophage-capping protein-like isoform X1"/>
    <property type="match status" value="1"/>
</dbReference>
<reference evidence="11" key="1">
    <citation type="submission" date="2022-08" db="EMBL/GenBank/DDBJ databases">
        <title>Genome sequencing of akame (Lates japonicus).</title>
        <authorList>
            <person name="Hashiguchi Y."/>
            <person name="Takahashi H."/>
        </authorList>
    </citation>
    <scope>NUCLEOTIDE SEQUENCE</scope>
    <source>
        <strain evidence="11">Kochi</strain>
    </source>
</reference>
<comment type="similarity">
    <text evidence="2">Belongs to the villin/gelsolin family.</text>
</comment>
<feature type="domain" description="Gelsolin-like" evidence="10">
    <location>
        <begin position="684"/>
        <end position="731"/>
    </location>
</feature>
<dbReference type="PANTHER" id="PTHR11977:SF27">
    <property type="entry name" value="SCINDERIN LIKE A-RELATED"/>
    <property type="match status" value="1"/>
</dbReference>
<evidence type="ECO:0000256" key="1">
    <source>
        <dbReference type="ARBA" id="ARBA00004245"/>
    </source>
</evidence>
<dbReference type="EMBL" id="BRZM01000079">
    <property type="protein sequence ID" value="GLD65388.1"/>
    <property type="molecule type" value="Genomic_DNA"/>
</dbReference>
<evidence type="ECO:0000256" key="9">
    <source>
        <dbReference type="SAM" id="MobiDB-lite"/>
    </source>
</evidence>
<dbReference type="GO" id="GO:0030031">
    <property type="term" value="P:cell projection assembly"/>
    <property type="evidence" value="ECO:0007669"/>
    <property type="project" value="TreeGrafter"/>
</dbReference>
<dbReference type="GO" id="GO:0007417">
    <property type="term" value="P:central nervous system development"/>
    <property type="evidence" value="ECO:0007669"/>
    <property type="project" value="TreeGrafter"/>
</dbReference>
<dbReference type="PANTHER" id="PTHR11977">
    <property type="entry name" value="VILLIN"/>
    <property type="match status" value="1"/>
</dbReference>
<evidence type="ECO:0000256" key="5">
    <source>
        <dbReference type="ARBA" id="ARBA00022737"/>
    </source>
</evidence>
<dbReference type="GO" id="GO:0005546">
    <property type="term" value="F:phosphatidylinositol-4,5-bisphosphate binding"/>
    <property type="evidence" value="ECO:0007669"/>
    <property type="project" value="TreeGrafter"/>
</dbReference>
<dbReference type="GO" id="GO:0008154">
    <property type="term" value="P:actin polymerization or depolymerization"/>
    <property type="evidence" value="ECO:0007669"/>
    <property type="project" value="TreeGrafter"/>
</dbReference>
<evidence type="ECO:0000256" key="2">
    <source>
        <dbReference type="ARBA" id="ARBA00008418"/>
    </source>
</evidence>
<keyword evidence="3" id="KW-0117">Actin capping</keyword>
<dbReference type="Proteomes" id="UP001279410">
    <property type="component" value="Unassembled WGS sequence"/>
</dbReference>
<feature type="domain" description="Gelsolin-like" evidence="10">
    <location>
        <begin position="565"/>
        <end position="643"/>
    </location>
</feature>
<evidence type="ECO:0000256" key="7">
    <source>
        <dbReference type="ARBA" id="ARBA00023203"/>
    </source>
</evidence>
<feature type="region of interest" description="Disordered" evidence="9">
    <location>
        <begin position="370"/>
        <end position="401"/>
    </location>
</feature>
<feature type="domain" description="Gelsolin-like" evidence="10">
    <location>
        <begin position="306"/>
        <end position="377"/>
    </location>
</feature>
<keyword evidence="6" id="KW-0106">Calcium</keyword>
<feature type="compositionally biased region" description="Basic and acidic residues" evidence="9">
    <location>
        <begin position="823"/>
        <end position="833"/>
    </location>
</feature>
<dbReference type="AlphaFoldDB" id="A0AAD3RDU6"/>
<evidence type="ECO:0000259" key="10">
    <source>
        <dbReference type="Pfam" id="PF00626"/>
    </source>
</evidence>
<keyword evidence="4" id="KW-0963">Cytoplasm</keyword>
<name>A0AAD3RDU6_LATJO</name>
<evidence type="ECO:0000313" key="11">
    <source>
        <dbReference type="EMBL" id="GLD65388.1"/>
    </source>
</evidence>
<dbReference type="FunFam" id="3.40.20.10:FF:000002">
    <property type="entry name" value="Gelsolin"/>
    <property type="match status" value="1"/>
</dbReference>
<feature type="domain" description="Gelsolin-like" evidence="10">
    <location>
        <begin position="198"/>
        <end position="266"/>
    </location>
</feature>
<dbReference type="FunFam" id="3.40.20.10:FF:000004">
    <property type="entry name" value="Gelsolin"/>
    <property type="match status" value="1"/>
</dbReference>
<proteinExistence type="inferred from homology"/>
<dbReference type="InterPro" id="IPR007122">
    <property type="entry name" value="Villin/Gelsolin"/>
</dbReference>
<dbReference type="PRINTS" id="PR00597">
    <property type="entry name" value="GELSOLIN"/>
</dbReference>
<evidence type="ECO:0000256" key="3">
    <source>
        <dbReference type="ARBA" id="ARBA00022467"/>
    </source>
</evidence>
<evidence type="ECO:0000256" key="4">
    <source>
        <dbReference type="ARBA" id="ARBA00022490"/>
    </source>
</evidence>
<evidence type="ECO:0000256" key="6">
    <source>
        <dbReference type="ARBA" id="ARBA00022837"/>
    </source>
</evidence>
<dbReference type="Pfam" id="PF00626">
    <property type="entry name" value="Gelsolin"/>
    <property type="match status" value="6"/>
</dbReference>
<dbReference type="SUPFAM" id="SSF55753">
    <property type="entry name" value="Actin depolymerizing proteins"/>
    <property type="match status" value="5"/>
</dbReference>
<organism evidence="11 12">
    <name type="scientific">Lates japonicus</name>
    <name type="common">Japanese lates</name>
    <dbReference type="NCBI Taxonomy" id="270547"/>
    <lineage>
        <taxon>Eukaryota</taxon>
        <taxon>Metazoa</taxon>
        <taxon>Chordata</taxon>
        <taxon>Craniata</taxon>
        <taxon>Vertebrata</taxon>
        <taxon>Euteleostomi</taxon>
        <taxon>Actinopterygii</taxon>
        <taxon>Neopterygii</taxon>
        <taxon>Teleostei</taxon>
        <taxon>Neoteleostei</taxon>
        <taxon>Acanthomorphata</taxon>
        <taxon>Carangaria</taxon>
        <taxon>Carangaria incertae sedis</taxon>
        <taxon>Centropomidae</taxon>
        <taxon>Lates</taxon>
    </lineage>
</organism>
<dbReference type="GO" id="GO:0015629">
    <property type="term" value="C:actin cytoskeleton"/>
    <property type="evidence" value="ECO:0007669"/>
    <property type="project" value="TreeGrafter"/>
</dbReference>
<dbReference type="SMART" id="SM00262">
    <property type="entry name" value="GEL"/>
    <property type="match status" value="6"/>
</dbReference>
<dbReference type="InterPro" id="IPR007123">
    <property type="entry name" value="Gelsolin-like_dom"/>
</dbReference>
<dbReference type="CDD" id="cd11293">
    <property type="entry name" value="gelsolin_S4_like"/>
    <property type="match status" value="1"/>
</dbReference>
<dbReference type="CDD" id="cd11291">
    <property type="entry name" value="gelsolin_S6_like"/>
    <property type="match status" value="1"/>
</dbReference>
<sequence length="887" mass="99043">MSKYHPELSQREQELLKIRRDSDTKAAELVKMEKMLQQTKNLLDKKTESGSESMGYQENMVEDLEEKVRSSRRYRRNSLHHTQMLESQMKTVKGELVGTLDHLQELRNVLRRSQQKAEERKVAMEKLAAGLRPELNQLGRKLGGAAARQFSLRICSHLQQDLSTMATHKAFETAGKEPGLQVWRVEKMDLKPVPAGLHGDFFTGDCYIVLYTTPAPSYNVHSWLGNEASQDERGCAAIFMTQLDDSLGGAPRQYTEFQNQESVTFMSYFKSGVKYKKGGVASGFQHVVTNDVNVKRLLHVKGRRRIRATEVDMSWHSFNKGDCFIIDLGKDIYHWSGSESNRFERLKATELALDIRDNERKGRAEVHMIEEGSEPEAVTGVLGPKPDLPPGSSDDASADKKSKNQASLYLISDAAGSMKTTIVAEKNPFKQDMLSHSDCYILDNRGDNKIFIWKGKDANADERKAALNAANKFIKDNNCPKTTQIQIMPAGAESTLFKQFFFNWLDKDETTGPSEAYTIGSIAKVKQIPFDSSSLHNNLIMAAQHGMVDDGSGKIQIWRVEGGEKVPVDPSTYGQFFGGDCYLVLYSYNTGGRDRHIIYTWQGQKCSKDELAASAFLTVNLDDSMGGVATQVRVTQGQEPPHLVSLFKDKPLVIYLGGTSRDSGQSKPSSTQLFHIRQSSTKATRAVEVEPTASSLNTNDVFVLKTPNSLMQWKGKGATPEEMAAAKYVATLLGGAATEVEETKEPNDFWKALGGKKPYQTSKTLQNAVKPPRLFGCSNKTGRLIAEEVPGELTQMDLATDDVMILDTWDQIFVWVGKDANETEKTGSPKIAEDYVNSDPSGRRGTPISIIKQGEEPLSFIGWFHGWDPKMWDKDILQCIQDRIAKH</sequence>
<dbReference type="GO" id="GO:0051015">
    <property type="term" value="F:actin filament binding"/>
    <property type="evidence" value="ECO:0007669"/>
    <property type="project" value="InterPro"/>
</dbReference>
<dbReference type="CDD" id="cd11288">
    <property type="entry name" value="gelsolin_S5_like"/>
    <property type="match status" value="1"/>
</dbReference>
<feature type="domain" description="Gelsolin-like" evidence="10">
    <location>
        <begin position="788"/>
        <end position="861"/>
    </location>
</feature>
<comment type="subcellular location">
    <subcellularLocation>
        <location evidence="1">Cytoplasm</location>
        <location evidence="1">Cytoskeleton</location>
    </subcellularLocation>
</comment>
<dbReference type="CDD" id="cd11292">
    <property type="entry name" value="gelsolin_S3_like"/>
    <property type="match status" value="1"/>
</dbReference>
<dbReference type="GO" id="GO:0051016">
    <property type="term" value="P:barbed-end actin filament capping"/>
    <property type="evidence" value="ECO:0007669"/>
    <property type="project" value="TreeGrafter"/>
</dbReference>
<dbReference type="GO" id="GO:0051014">
    <property type="term" value="P:actin filament severing"/>
    <property type="evidence" value="ECO:0007669"/>
    <property type="project" value="TreeGrafter"/>
</dbReference>
<feature type="region of interest" description="Disordered" evidence="9">
    <location>
        <begin position="823"/>
        <end position="847"/>
    </location>
</feature>
<protein>
    <submittedName>
        <fullName evidence="11">Gelsolin-like protein</fullName>
    </submittedName>
</protein>
<dbReference type="Gene3D" id="3.40.20.10">
    <property type="entry name" value="Severin"/>
    <property type="match status" value="6"/>
</dbReference>
<feature type="domain" description="Gelsolin-like" evidence="10">
    <location>
        <begin position="422"/>
        <end position="497"/>
    </location>
</feature>
<keyword evidence="5" id="KW-0677">Repeat</keyword>
<keyword evidence="12" id="KW-1185">Reference proteome</keyword>
<keyword evidence="8" id="KW-0206">Cytoskeleton</keyword>
<dbReference type="FunFam" id="3.40.20.10:FF:000005">
    <property type="entry name" value="Gelsolin"/>
    <property type="match status" value="1"/>
</dbReference>
<accession>A0AAD3RDU6</accession>
<dbReference type="SUPFAM" id="SSF82754">
    <property type="entry name" value="C-terminal, gelsolin-like domain of Sec23/24"/>
    <property type="match status" value="1"/>
</dbReference>
<comment type="caution">
    <text evidence="11">The sequence shown here is derived from an EMBL/GenBank/DDBJ whole genome shotgun (WGS) entry which is preliminary data.</text>
</comment>
<keyword evidence="7" id="KW-0009">Actin-binding</keyword>
<dbReference type="CDD" id="cd11289">
    <property type="entry name" value="gelsolin_S2_like"/>
    <property type="match status" value="1"/>
</dbReference>
<evidence type="ECO:0000313" key="12">
    <source>
        <dbReference type="Proteomes" id="UP001279410"/>
    </source>
</evidence>
<dbReference type="InterPro" id="IPR036180">
    <property type="entry name" value="Gelsolin-like_dom_sf"/>
</dbReference>
<dbReference type="InterPro" id="IPR029006">
    <property type="entry name" value="ADF-H/Gelsolin-like_dom_sf"/>
</dbReference>
<gene>
    <name evidence="11" type="ORF">AKAME5_001686000</name>
</gene>
<dbReference type="CDD" id="cd11290">
    <property type="entry name" value="gelsolin_S1_like"/>
    <property type="match status" value="1"/>
</dbReference>